<dbReference type="InterPro" id="IPR006664">
    <property type="entry name" value="OMP_bac"/>
</dbReference>
<evidence type="ECO:0000256" key="4">
    <source>
        <dbReference type="PROSITE-ProRule" id="PRU00473"/>
    </source>
</evidence>
<dbReference type="CDD" id="cd07185">
    <property type="entry name" value="OmpA_C-like"/>
    <property type="match status" value="1"/>
</dbReference>
<dbReference type="EMBL" id="JAFKCT010000010">
    <property type="protein sequence ID" value="MBN7813053.1"/>
    <property type="molecule type" value="Genomic_DNA"/>
</dbReference>
<dbReference type="PROSITE" id="PS51257">
    <property type="entry name" value="PROKAR_LIPOPROTEIN"/>
    <property type="match status" value="1"/>
</dbReference>
<dbReference type="PANTHER" id="PTHR30329">
    <property type="entry name" value="STATOR ELEMENT OF FLAGELLAR MOTOR COMPLEX"/>
    <property type="match status" value="1"/>
</dbReference>
<sequence length="649" mass="72976">MHRHYALIALFLVLVYSCKSVSQRDYRKGQRQVDNLNYFLGIDYFLKSWDRSPQPESARALAQAYFHLRDFQQAEEWYSKLNRDGSLLEEDLLPFAEVLIANSKYSEAARILSLAQDKQEPRWVRLSSTAAQAAEQLNQASGFSVSALSEVNTAYDEFGPSLTEDSLLLFVSDRLEGKVRHIDANNALKSDLYGWTGNGFLKVYEARWKEDPTNLEGAVAGSADFQSKLHIGPVAKADEMDFATITQQQKFVKTDKKCSARNYTLFPELFFRDNQARDAGFVSFSFNSPFKYSVSDPFYHAQSRRLYFSSDMQGGFGEADLYYVDYLGDGRWGQPVNLGEAVNTTGRERSPFLAESGSLYFSSEGHPGLGGLDVFVAEYVDDSYQAPQNLGSPINSNRDDFGFFKAEKAKGLAFFASDRGGGRGLDDIYFAREKAVKFTLQGKVYDLTSNELLAEAVVTLADRDGQQLGVYVSQADGSFRFQVEPGGELRLSGRKTGYLNSELLSLSIPLSSDPADSVLVRDIFLDKIEVGKVYSLENIYYDFDKWEIREDAKPELEKLLRIMNENPTLKIELHSHTDSRGPAEYNLTLSDKRAHSVVAYLESRGIRAGRMVAVGFGEEKLLNACGDSAVCTEVQHQQNRRTEFKITEY</sequence>
<dbReference type="PRINTS" id="PR01021">
    <property type="entry name" value="OMPADOMAIN"/>
</dbReference>
<dbReference type="Gene3D" id="3.30.1330.60">
    <property type="entry name" value="OmpA-like domain"/>
    <property type="match status" value="1"/>
</dbReference>
<dbReference type="SUPFAM" id="SSF103088">
    <property type="entry name" value="OmpA-like"/>
    <property type="match status" value="1"/>
</dbReference>
<comment type="subcellular location">
    <subcellularLocation>
        <location evidence="1">Cell outer membrane</location>
    </subcellularLocation>
</comment>
<dbReference type="SUPFAM" id="SSF81901">
    <property type="entry name" value="HCP-like"/>
    <property type="match status" value="1"/>
</dbReference>
<dbReference type="SUPFAM" id="SSF82171">
    <property type="entry name" value="DPP6 N-terminal domain-like"/>
    <property type="match status" value="1"/>
</dbReference>
<evidence type="ECO:0000259" key="5">
    <source>
        <dbReference type="PROSITE" id="PS51123"/>
    </source>
</evidence>
<dbReference type="InterPro" id="IPR011990">
    <property type="entry name" value="TPR-like_helical_dom_sf"/>
</dbReference>
<dbReference type="Proteomes" id="UP000664317">
    <property type="component" value="Unassembled WGS sequence"/>
</dbReference>
<organism evidence="6 7">
    <name type="scientific">Algoriphagus oliviformis</name>
    <dbReference type="NCBI Taxonomy" id="2811231"/>
    <lineage>
        <taxon>Bacteria</taxon>
        <taxon>Pseudomonadati</taxon>
        <taxon>Bacteroidota</taxon>
        <taxon>Cytophagia</taxon>
        <taxon>Cytophagales</taxon>
        <taxon>Cyclobacteriaceae</taxon>
        <taxon>Algoriphagus</taxon>
    </lineage>
</organism>
<dbReference type="Gene3D" id="1.25.40.10">
    <property type="entry name" value="Tetratricopeptide repeat domain"/>
    <property type="match status" value="1"/>
</dbReference>
<accession>A0ABS3C7G3</accession>
<dbReference type="SUPFAM" id="SSF49478">
    <property type="entry name" value="Cna protein B-type domain"/>
    <property type="match status" value="1"/>
</dbReference>
<proteinExistence type="predicted"/>
<evidence type="ECO:0000313" key="7">
    <source>
        <dbReference type="Proteomes" id="UP000664317"/>
    </source>
</evidence>
<dbReference type="PROSITE" id="PS51123">
    <property type="entry name" value="OMPA_2"/>
    <property type="match status" value="1"/>
</dbReference>
<evidence type="ECO:0000256" key="3">
    <source>
        <dbReference type="ARBA" id="ARBA00023237"/>
    </source>
</evidence>
<comment type="caution">
    <text evidence="6">The sequence shown here is derived from an EMBL/GenBank/DDBJ whole genome shotgun (WGS) entry which is preliminary data.</text>
</comment>
<dbReference type="InterPro" id="IPR036737">
    <property type="entry name" value="OmpA-like_sf"/>
</dbReference>
<keyword evidence="3" id="KW-0998">Cell outer membrane</keyword>
<evidence type="ECO:0000313" key="6">
    <source>
        <dbReference type="EMBL" id="MBN7813053.1"/>
    </source>
</evidence>
<dbReference type="RefSeq" id="WP_206579831.1">
    <property type="nucleotide sequence ID" value="NZ_JAFKCT010000010.1"/>
</dbReference>
<dbReference type="InterPro" id="IPR006665">
    <property type="entry name" value="OmpA-like"/>
</dbReference>
<dbReference type="Pfam" id="PF07676">
    <property type="entry name" value="PD40"/>
    <property type="match status" value="1"/>
</dbReference>
<evidence type="ECO:0000256" key="1">
    <source>
        <dbReference type="ARBA" id="ARBA00004442"/>
    </source>
</evidence>
<keyword evidence="7" id="KW-1185">Reference proteome</keyword>
<name>A0ABS3C7G3_9BACT</name>
<feature type="domain" description="OmpA-like" evidence="5">
    <location>
        <begin position="530"/>
        <end position="649"/>
    </location>
</feature>
<reference evidence="6 7" key="1">
    <citation type="submission" date="2021-03" db="EMBL/GenBank/DDBJ databases">
        <title>novel species isolated from a fishpond in China.</title>
        <authorList>
            <person name="Lu H."/>
            <person name="Cai Z."/>
        </authorList>
    </citation>
    <scope>NUCLEOTIDE SEQUENCE [LARGE SCALE GENOMIC DNA]</scope>
    <source>
        <strain evidence="6 7">H41</strain>
    </source>
</reference>
<gene>
    <name evidence="6" type="ORF">J0A68_19015</name>
</gene>
<dbReference type="InterPro" id="IPR011659">
    <property type="entry name" value="WD40"/>
</dbReference>
<dbReference type="InterPro" id="IPR050330">
    <property type="entry name" value="Bact_OuterMem_StrucFunc"/>
</dbReference>
<dbReference type="Pfam" id="PF00691">
    <property type="entry name" value="OmpA"/>
    <property type="match status" value="1"/>
</dbReference>
<keyword evidence="2 4" id="KW-0472">Membrane</keyword>
<dbReference type="PANTHER" id="PTHR30329:SF21">
    <property type="entry name" value="LIPOPROTEIN YIAD-RELATED"/>
    <property type="match status" value="1"/>
</dbReference>
<evidence type="ECO:0000256" key="2">
    <source>
        <dbReference type="ARBA" id="ARBA00023136"/>
    </source>
</evidence>
<protein>
    <submittedName>
        <fullName evidence="6">OmpA family protein</fullName>
    </submittedName>
</protein>